<name>A0ABD3CT90_9LAMI</name>
<dbReference type="Proteomes" id="UP001632038">
    <property type="component" value="Unassembled WGS sequence"/>
</dbReference>
<proteinExistence type="predicted"/>
<evidence type="ECO:0000313" key="2">
    <source>
        <dbReference type="EMBL" id="KAL3633216.1"/>
    </source>
</evidence>
<comment type="caution">
    <text evidence="2">The sequence shown here is derived from an EMBL/GenBank/DDBJ whole genome shotgun (WGS) entry which is preliminary data.</text>
</comment>
<accession>A0ABD3CT90</accession>
<organism evidence="2 3">
    <name type="scientific">Castilleja foliolosa</name>
    <dbReference type="NCBI Taxonomy" id="1961234"/>
    <lineage>
        <taxon>Eukaryota</taxon>
        <taxon>Viridiplantae</taxon>
        <taxon>Streptophyta</taxon>
        <taxon>Embryophyta</taxon>
        <taxon>Tracheophyta</taxon>
        <taxon>Spermatophyta</taxon>
        <taxon>Magnoliopsida</taxon>
        <taxon>eudicotyledons</taxon>
        <taxon>Gunneridae</taxon>
        <taxon>Pentapetalae</taxon>
        <taxon>asterids</taxon>
        <taxon>lamiids</taxon>
        <taxon>Lamiales</taxon>
        <taxon>Orobanchaceae</taxon>
        <taxon>Pedicularideae</taxon>
        <taxon>Castillejinae</taxon>
        <taxon>Castilleja</taxon>
    </lineage>
</organism>
<dbReference type="EMBL" id="JAVIJP010000031">
    <property type="protein sequence ID" value="KAL3633216.1"/>
    <property type="molecule type" value="Genomic_DNA"/>
</dbReference>
<feature type="region of interest" description="Disordered" evidence="1">
    <location>
        <begin position="8"/>
        <end position="46"/>
    </location>
</feature>
<sequence length="148" mass="16781">MEMIIDVEESMPKKDQTVPYYDDPPNFNLDVSQNPHVGGAGGSFTEQYPEHEMKTSISVDDDQTIGLDDGFTHVRGRKRSSKAEKLKSISENLIMDSDVPEHGRVVKRKKSGVGKSQYQSRVVDGSTYVPKEQRELCFWIMDNINLSR</sequence>
<reference evidence="3" key="1">
    <citation type="journal article" date="2024" name="IScience">
        <title>Strigolactones Initiate the Formation of Haustorium-like Structures in Castilleja.</title>
        <authorList>
            <person name="Buerger M."/>
            <person name="Peterson D."/>
            <person name="Chory J."/>
        </authorList>
    </citation>
    <scope>NUCLEOTIDE SEQUENCE [LARGE SCALE GENOMIC DNA]</scope>
</reference>
<keyword evidence="3" id="KW-1185">Reference proteome</keyword>
<evidence type="ECO:0000313" key="3">
    <source>
        <dbReference type="Proteomes" id="UP001632038"/>
    </source>
</evidence>
<evidence type="ECO:0000256" key="1">
    <source>
        <dbReference type="SAM" id="MobiDB-lite"/>
    </source>
</evidence>
<dbReference type="AlphaFoldDB" id="A0ABD3CT90"/>
<protein>
    <submittedName>
        <fullName evidence="2">Uncharacterized protein</fullName>
    </submittedName>
</protein>
<gene>
    <name evidence="2" type="ORF">CASFOL_022978</name>
</gene>